<dbReference type="RefSeq" id="WP_386126780.1">
    <property type="nucleotide sequence ID" value="NZ_JBHTJL010000003.1"/>
</dbReference>
<protein>
    <submittedName>
        <fullName evidence="1">Metalloprotease</fullName>
    </submittedName>
</protein>
<keyword evidence="1" id="KW-0645">Protease</keyword>
<reference evidence="2" key="1">
    <citation type="journal article" date="2019" name="Int. J. Syst. Evol. Microbiol.">
        <title>The Global Catalogue of Microorganisms (GCM) 10K type strain sequencing project: providing services to taxonomists for standard genome sequencing and annotation.</title>
        <authorList>
            <consortium name="The Broad Institute Genomics Platform"/>
            <consortium name="The Broad Institute Genome Sequencing Center for Infectious Disease"/>
            <person name="Wu L."/>
            <person name="Ma J."/>
        </authorList>
    </citation>
    <scope>NUCLEOTIDE SEQUENCE [LARGE SCALE GENOMIC DNA]</scope>
    <source>
        <strain evidence="2">CCUG 62215</strain>
    </source>
</reference>
<dbReference type="Proteomes" id="UP001597013">
    <property type="component" value="Unassembled WGS sequence"/>
</dbReference>
<evidence type="ECO:0000313" key="2">
    <source>
        <dbReference type="Proteomes" id="UP001597013"/>
    </source>
</evidence>
<organism evidence="1 2">
    <name type="scientific">Winogradskyella litorisediminis</name>
    <dbReference type="NCBI Taxonomy" id="1156618"/>
    <lineage>
        <taxon>Bacteria</taxon>
        <taxon>Pseudomonadati</taxon>
        <taxon>Bacteroidota</taxon>
        <taxon>Flavobacteriia</taxon>
        <taxon>Flavobacteriales</taxon>
        <taxon>Flavobacteriaceae</taxon>
        <taxon>Winogradskyella</taxon>
    </lineage>
</organism>
<accession>A0ABW3N223</accession>
<keyword evidence="2" id="KW-1185">Reference proteome</keyword>
<name>A0ABW3N223_9FLAO</name>
<dbReference type="Gene3D" id="1.10.390.10">
    <property type="entry name" value="Neutral Protease Domain 2"/>
    <property type="match status" value="1"/>
</dbReference>
<dbReference type="EMBL" id="JBHTJL010000003">
    <property type="protein sequence ID" value="MFD1061662.1"/>
    <property type="molecule type" value="Genomic_DNA"/>
</dbReference>
<evidence type="ECO:0000313" key="1">
    <source>
        <dbReference type="EMBL" id="MFD1061662.1"/>
    </source>
</evidence>
<keyword evidence="1" id="KW-0482">Metalloprotease</keyword>
<keyword evidence="1" id="KW-0378">Hydrolase</keyword>
<dbReference type="InterPro" id="IPR027268">
    <property type="entry name" value="Peptidase_M4/M1_CTD_sf"/>
</dbReference>
<proteinExistence type="predicted"/>
<sequence length="946" mass="110712">MIKNSLIILTYLLCTIFGYGQNSVVIDANVNPDVKSVNIIQTIEYYNTTNDTLSTIYLNDWNNSYSNKSTALAKRFEEEFSTKFHLAKDRQRGFTNIISITNVEDQSLAYNHLENQVDVLKISLKTPLLPNSAYKIKLQYSVILPDAEFTDYGFTENQNFELKHWYLTPSVYNGKWQYYSNKNLDDLYVPKTDITINITFPEHYNLTSELNTTSVSNSNGIKTVTLKGIDRVETYLSLRKTQNYKQITTDYFTLVSDIEEKGLDETSKALIIDKVSKYLNDKLGPYPHDRLVVSQIDYNKNPLYGLNQLPSFLRPFKSEFQYEMKLLKTSLNKYINNIHLTNPRQDHWFNDGLGVYFLMKYVEDNYPDKKFLGTLANVWGIRSFHMAELDFNYRYFLYFMEIARKNNDQPLTISKDSLTKFNANIAGRYKAGLGLNYMDDYAEDIDFKSLAKDYLKQQKLQPSSSKDFENFIKSKTNKNLDWFFGDYINTRKKIDYKLVDIETEEDSITLTIKNKANINLPISLFSLKNDTIVNKIWVDSIGKEKTFKIKNYDTERLVLDYDNAIPEFNQRNNYKSTKGSNLFSKPLQFRLFKDVEDPYYNQVFFMPLIEYNNIYDGFTLGGKIYNKTILKRRLNYKFAPKYSFNSQTLTGSANIFYTHILEDTNLYDISYGIDASYQSFAQDAFFRRLRPNVSFAFRDKDDLRSDKRHFLRLRYVDIDRTLGEDALITQTETEPDYSVVNLRYVYSSPGIINYSRFFADVQVASNFSKLAVNYEYRKLAKNNRNYNFRFFAGTFLKNNTDLNSNYFSFALDRPTDYLFDFNYLGRSEATGIFSQQLIVAEGGFKSQLDTSFANQWITTTNFGASIWRYIEAYGDLGLVKNRGFDPKFVYDSGVRLNLVPDYLELFFPVYSNNGWEIAQPNYAEKIRFVISVDPQVLLGLFRRKWY</sequence>
<dbReference type="GO" id="GO:0008237">
    <property type="term" value="F:metallopeptidase activity"/>
    <property type="evidence" value="ECO:0007669"/>
    <property type="project" value="UniProtKB-KW"/>
</dbReference>
<gene>
    <name evidence="1" type="ORF">ACFQ1Q_00275</name>
</gene>
<comment type="caution">
    <text evidence="1">The sequence shown here is derived from an EMBL/GenBank/DDBJ whole genome shotgun (WGS) entry which is preliminary data.</text>
</comment>